<accession>A0AAD7ALB4</accession>
<dbReference type="EMBL" id="JARIHO010000004">
    <property type="protein sequence ID" value="KAJ7362342.1"/>
    <property type="molecule type" value="Genomic_DNA"/>
</dbReference>
<name>A0AAD7ALB4_9AGAR</name>
<dbReference type="Proteomes" id="UP001218218">
    <property type="component" value="Unassembled WGS sequence"/>
</dbReference>
<sequence>MYCIPCREVQNRGRKWDLVYGAQLPSISSLSNGGCSSETGFDSPDPNQPYGVYIFGRRMKEGEKDTDRVFGAGPNEAQDGIWNNAKNWDLVYGARQWAVGVRLPGSQLVFFFSFFGQNVEWLLSGACGAAVTLTLAPRNGPVHWIDCGLLIAAETPLLLWSRAGQATSTAVECLGNVGETRGGSEMSDVLPMRTSALVLATMTAAINYRVCPSSSATDAVL</sequence>
<evidence type="ECO:0000313" key="1">
    <source>
        <dbReference type="EMBL" id="KAJ7362342.1"/>
    </source>
</evidence>
<comment type="caution">
    <text evidence="1">The sequence shown here is derived from an EMBL/GenBank/DDBJ whole genome shotgun (WGS) entry which is preliminary data.</text>
</comment>
<reference evidence="1" key="1">
    <citation type="submission" date="2023-03" db="EMBL/GenBank/DDBJ databases">
        <title>Massive genome expansion in bonnet fungi (Mycena s.s.) driven by repeated elements and novel gene families across ecological guilds.</title>
        <authorList>
            <consortium name="Lawrence Berkeley National Laboratory"/>
            <person name="Harder C.B."/>
            <person name="Miyauchi S."/>
            <person name="Viragh M."/>
            <person name="Kuo A."/>
            <person name="Thoen E."/>
            <person name="Andreopoulos B."/>
            <person name="Lu D."/>
            <person name="Skrede I."/>
            <person name="Drula E."/>
            <person name="Henrissat B."/>
            <person name="Morin E."/>
            <person name="Kohler A."/>
            <person name="Barry K."/>
            <person name="LaButti K."/>
            <person name="Morin E."/>
            <person name="Salamov A."/>
            <person name="Lipzen A."/>
            <person name="Mereny Z."/>
            <person name="Hegedus B."/>
            <person name="Baldrian P."/>
            <person name="Stursova M."/>
            <person name="Weitz H."/>
            <person name="Taylor A."/>
            <person name="Grigoriev I.V."/>
            <person name="Nagy L.G."/>
            <person name="Martin F."/>
            <person name="Kauserud H."/>
        </authorList>
    </citation>
    <scope>NUCLEOTIDE SEQUENCE</scope>
    <source>
        <strain evidence="1">CBHHK002</strain>
    </source>
</reference>
<organism evidence="1 2">
    <name type="scientific">Mycena albidolilacea</name>
    <dbReference type="NCBI Taxonomy" id="1033008"/>
    <lineage>
        <taxon>Eukaryota</taxon>
        <taxon>Fungi</taxon>
        <taxon>Dikarya</taxon>
        <taxon>Basidiomycota</taxon>
        <taxon>Agaricomycotina</taxon>
        <taxon>Agaricomycetes</taxon>
        <taxon>Agaricomycetidae</taxon>
        <taxon>Agaricales</taxon>
        <taxon>Marasmiineae</taxon>
        <taxon>Mycenaceae</taxon>
        <taxon>Mycena</taxon>
    </lineage>
</organism>
<protein>
    <submittedName>
        <fullName evidence="1">Uncharacterized protein</fullName>
    </submittedName>
</protein>
<dbReference type="AlphaFoldDB" id="A0AAD7ALB4"/>
<proteinExistence type="predicted"/>
<gene>
    <name evidence="1" type="ORF">DFH08DRAFT_799390</name>
</gene>
<keyword evidence="2" id="KW-1185">Reference proteome</keyword>
<evidence type="ECO:0000313" key="2">
    <source>
        <dbReference type="Proteomes" id="UP001218218"/>
    </source>
</evidence>